<dbReference type="PANTHER" id="PTHR47926:SF533">
    <property type="entry name" value="DYW DOMAIN-CONTAINING PROTEIN"/>
    <property type="match status" value="1"/>
</dbReference>
<keyword evidence="1" id="KW-0677">Repeat</keyword>
<dbReference type="Gene3D" id="1.25.40.10">
    <property type="entry name" value="Tetratricopeptide repeat domain"/>
    <property type="match status" value="2"/>
</dbReference>
<dbReference type="PANTHER" id="PTHR47926">
    <property type="entry name" value="PENTATRICOPEPTIDE REPEAT-CONTAINING PROTEIN"/>
    <property type="match status" value="1"/>
</dbReference>
<proteinExistence type="predicted"/>
<name>D8T472_SELML</name>
<sequence>MVVAAQSGQAKRLFDTCPKWDVVSWTALIVSYGQHGSLAEAESVFESACAHLDPACWNAMIVIFVQNGHLAKARGLFERMATRDSITWNAMVSAHAQNGHLDVAVEFLHGMCLEGRKLNPESFRCILVACSYGGNVGEAWKYFVSLRGDHAINPSKDHYCCMVDTLGRAGRLSEAQELICAMPYIADVEWASLLASCATYKDDYRAKQAANVLFKLQPEISAPYVTLSNVYCG</sequence>
<dbReference type="KEGG" id="smo:SELMODRAFT_131583"/>
<dbReference type="EMBL" id="GL377673">
    <property type="protein sequence ID" value="EFJ08477.1"/>
    <property type="molecule type" value="Genomic_DNA"/>
</dbReference>
<reference evidence="3 4" key="1">
    <citation type="journal article" date="2011" name="Science">
        <title>The Selaginella genome identifies genetic changes associated with the evolution of vascular plants.</title>
        <authorList>
            <person name="Banks J.A."/>
            <person name="Nishiyama T."/>
            <person name="Hasebe M."/>
            <person name="Bowman J.L."/>
            <person name="Gribskov M."/>
            <person name="dePamphilis C."/>
            <person name="Albert V.A."/>
            <person name="Aono N."/>
            <person name="Aoyama T."/>
            <person name="Ambrose B.A."/>
            <person name="Ashton N.W."/>
            <person name="Axtell M.J."/>
            <person name="Barker E."/>
            <person name="Barker M.S."/>
            <person name="Bennetzen J.L."/>
            <person name="Bonawitz N.D."/>
            <person name="Chapple C."/>
            <person name="Cheng C."/>
            <person name="Correa L.G."/>
            <person name="Dacre M."/>
            <person name="DeBarry J."/>
            <person name="Dreyer I."/>
            <person name="Elias M."/>
            <person name="Engstrom E.M."/>
            <person name="Estelle M."/>
            <person name="Feng L."/>
            <person name="Finet C."/>
            <person name="Floyd S.K."/>
            <person name="Frommer W.B."/>
            <person name="Fujita T."/>
            <person name="Gramzow L."/>
            <person name="Gutensohn M."/>
            <person name="Harholt J."/>
            <person name="Hattori M."/>
            <person name="Heyl A."/>
            <person name="Hirai T."/>
            <person name="Hiwatashi Y."/>
            <person name="Ishikawa M."/>
            <person name="Iwata M."/>
            <person name="Karol K.G."/>
            <person name="Koehler B."/>
            <person name="Kolukisaoglu U."/>
            <person name="Kubo M."/>
            <person name="Kurata T."/>
            <person name="Lalonde S."/>
            <person name="Li K."/>
            <person name="Li Y."/>
            <person name="Litt A."/>
            <person name="Lyons E."/>
            <person name="Manning G."/>
            <person name="Maruyama T."/>
            <person name="Michael T.P."/>
            <person name="Mikami K."/>
            <person name="Miyazaki S."/>
            <person name="Morinaga S."/>
            <person name="Murata T."/>
            <person name="Mueller-Roeber B."/>
            <person name="Nelson D.R."/>
            <person name="Obara M."/>
            <person name="Oguri Y."/>
            <person name="Olmstead R.G."/>
            <person name="Onodera N."/>
            <person name="Petersen B.L."/>
            <person name="Pils B."/>
            <person name="Prigge M."/>
            <person name="Rensing S.A."/>
            <person name="Riano-Pachon D.M."/>
            <person name="Roberts A.W."/>
            <person name="Sato Y."/>
            <person name="Scheller H.V."/>
            <person name="Schulz B."/>
            <person name="Schulz C."/>
            <person name="Shakirov E.V."/>
            <person name="Shibagaki N."/>
            <person name="Shinohara N."/>
            <person name="Shippen D.E."/>
            <person name="Soerensen I."/>
            <person name="Sotooka R."/>
            <person name="Sugimoto N."/>
            <person name="Sugita M."/>
            <person name="Sumikawa N."/>
            <person name="Tanurdzic M."/>
            <person name="Theissen G."/>
            <person name="Ulvskov P."/>
            <person name="Wakazuki S."/>
            <person name="Weng J.K."/>
            <person name="Willats W.W."/>
            <person name="Wipf D."/>
            <person name="Wolf P.G."/>
            <person name="Yang L."/>
            <person name="Zimmer A.D."/>
            <person name="Zhu Q."/>
            <person name="Mitros T."/>
            <person name="Hellsten U."/>
            <person name="Loque D."/>
            <person name="Otillar R."/>
            <person name="Salamov A."/>
            <person name="Schmutz J."/>
            <person name="Shapiro H."/>
            <person name="Lindquist E."/>
            <person name="Lucas S."/>
            <person name="Rokhsar D."/>
            <person name="Grigoriev I.V."/>
        </authorList>
    </citation>
    <scope>NUCLEOTIDE SEQUENCE [LARGE SCALE GENOMIC DNA]</scope>
</reference>
<dbReference type="eggNOG" id="KOG4197">
    <property type="taxonomic scope" value="Eukaryota"/>
</dbReference>
<dbReference type="NCBIfam" id="TIGR00756">
    <property type="entry name" value="PPR"/>
    <property type="match status" value="3"/>
</dbReference>
<protein>
    <recommendedName>
        <fullName evidence="5">Pentacotripeptide-repeat region of PRORP domain-containing protein</fullName>
    </recommendedName>
</protein>
<dbReference type="Pfam" id="PF01535">
    <property type="entry name" value="PPR"/>
    <property type="match status" value="4"/>
</dbReference>
<dbReference type="PROSITE" id="PS51375">
    <property type="entry name" value="PPR"/>
    <property type="match status" value="2"/>
</dbReference>
<dbReference type="GO" id="GO:0003723">
    <property type="term" value="F:RNA binding"/>
    <property type="evidence" value="ECO:0007669"/>
    <property type="project" value="InterPro"/>
</dbReference>
<keyword evidence="4" id="KW-1185">Reference proteome</keyword>
<feature type="repeat" description="PPR" evidence="2">
    <location>
        <begin position="84"/>
        <end position="118"/>
    </location>
</feature>
<organism evidence="4">
    <name type="scientific">Selaginella moellendorffii</name>
    <name type="common">Spikemoss</name>
    <dbReference type="NCBI Taxonomy" id="88036"/>
    <lineage>
        <taxon>Eukaryota</taxon>
        <taxon>Viridiplantae</taxon>
        <taxon>Streptophyta</taxon>
        <taxon>Embryophyta</taxon>
        <taxon>Tracheophyta</taxon>
        <taxon>Lycopodiopsida</taxon>
        <taxon>Selaginellales</taxon>
        <taxon>Selaginellaceae</taxon>
        <taxon>Selaginella</taxon>
    </lineage>
</organism>
<gene>
    <name evidence="3" type="ORF">SELMODRAFT_131583</name>
</gene>
<dbReference type="STRING" id="88036.D8T472"/>
<evidence type="ECO:0008006" key="5">
    <source>
        <dbReference type="Google" id="ProtNLM"/>
    </source>
</evidence>
<dbReference type="InParanoid" id="D8T472"/>
<evidence type="ECO:0000313" key="4">
    <source>
        <dbReference type="Proteomes" id="UP000001514"/>
    </source>
</evidence>
<evidence type="ECO:0000256" key="2">
    <source>
        <dbReference type="PROSITE-ProRule" id="PRU00708"/>
    </source>
</evidence>
<dbReference type="GO" id="GO:0009451">
    <property type="term" value="P:RNA modification"/>
    <property type="evidence" value="ECO:0007669"/>
    <property type="project" value="InterPro"/>
</dbReference>
<dbReference type="Gramene" id="EFJ08477">
    <property type="protein sequence ID" value="EFJ08477"/>
    <property type="gene ID" value="SELMODRAFT_131583"/>
</dbReference>
<dbReference type="Proteomes" id="UP000001514">
    <property type="component" value="Unassembled WGS sequence"/>
</dbReference>
<feature type="repeat" description="PPR" evidence="2">
    <location>
        <begin position="53"/>
        <end position="83"/>
    </location>
</feature>
<dbReference type="FunFam" id="1.25.40.10:FF:000158">
    <property type="entry name" value="pentatricopeptide repeat-containing protein At2g33680"/>
    <property type="match status" value="1"/>
</dbReference>
<dbReference type="AlphaFoldDB" id="D8T472"/>
<evidence type="ECO:0000256" key="1">
    <source>
        <dbReference type="ARBA" id="ARBA00022737"/>
    </source>
</evidence>
<dbReference type="HOGENOM" id="CLU_002706_0_0_1"/>
<dbReference type="GO" id="GO:0048731">
    <property type="term" value="P:system development"/>
    <property type="evidence" value="ECO:0007669"/>
    <property type="project" value="UniProtKB-ARBA"/>
</dbReference>
<accession>D8T472</accession>
<dbReference type="InterPro" id="IPR002885">
    <property type="entry name" value="PPR_rpt"/>
</dbReference>
<dbReference type="InterPro" id="IPR011990">
    <property type="entry name" value="TPR-like_helical_dom_sf"/>
</dbReference>
<evidence type="ECO:0000313" key="3">
    <source>
        <dbReference type="EMBL" id="EFJ08477.1"/>
    </source>
</evidence>
<dbReference type="InterPro" id="IPR046960">
    <property type="entry name" value="PPR_At4g14850-like_plant"/>
</dbReference>